<evidence type="ECO:0000313" key="4">
    <source>
        <dbReference type="Proteomes" id="UP000625316"/>
    </source>
</evidence>
<dbReference type="Gene3D" id="3.90.550.10">
    <property type="entry name" value="Spore Coat Polysaccharide Biosynthesis Protein SpsA, Chain A"/>
    <property type="match status" value="1"/>
</dbReference>
<keyword evidence="1" id="KW-0812">Transmembrane</keyword>
<evidence type="ECO:0000256" key="1">
    <source>
        <dbReference type="SAM" id="Phobius"/>
    </source>
</evidence>
<evidence type="ECO:0000313" key="3">
    <source>
        <dbReference type="EMBL" id="MBE9030712.1"/>
    </source>
</evidence>
<dbReference type="PANTHER" id="PTHR43646:SF6">
    <property type="entry name" value="PRE-MYCOFACTOCIN GLYCOSYLTRANSFERASE"/>
    <property type="match status" value="1"/>
</dbReference>
<dbReference type="AlphaFoldDB" id="A0A928VQK2"/>
<dbReference type="PANTHER" id="PTHR43646">
    <property type="entry name" value="GLYCOSYLTRANSFERASE"/>
    <property type="match status" value="1"/>
</dbReference>
<feature type="transmembrane region" description="Helical" evidence="1">
    <location>
        <begin position="258"/>
        <end position="276"/>
    </location>
</feature>
<feature type="domain" description="Glycosyltransferase 2-like" evidence="2">
    <location>
        <begin position="18"/>
        <end position="174"/>
    </location>
</feature>
<keyword evidence="1" id="KW-1133">Transmembrane helix</keyword>
<reference evidence="3" key="1">
    <citation type="submission" date="2020-10" db="EMBL/GenBank/DDBJ databases">
        <authorList>
            <person name="Castelo-Branco R."/>
            <person name="Eusebio N."/>
            <person name="Adriana R."/>
            <person name="Vieira A."/>
            <person name="Brugerolle De Fraissinette N."/>
            <person name="Rezende De Castro R."/>
            <person name="Schneider M.P."/>
            <person name="Vasconcelos V."/>
            <person name="Leao P.N."/>
        </authorList>
    </citation>
    <scope>NUCLEOTIDE SEQUENCE</scope>
    <source>
        <strain evidence="3">LEGE 11480</strain>
    </source>
</reference>
<accession>A0A928VQK2</accession>
<dbReference type="SUPFAM" id="SSF53448">
    <property type="entry name" value="Nucleotide-diphospho-sugar transferases"/>
    <property type="match status" value="1"/>
</dbReference>
<dbReference type="Proteomes" id="UP000625316">
    <property type="component" value="Unassembled WGS sequence"/>
</dbReference>
<dbReference type="Pfam" id="PF00535">
    <property type="entry name" value="Glycos_transf_2"/>
    <property type="match status" value="1"/>
</dbReference>
<dbReference type="EMBL" id="JADEXQ010000042">
    <property type="protein sequence ID" value="MBE9030712.1"/>
    <property type="molecule type" value="Genomic_DNA"/>
</dbReference>
<gene>
    <name evidence="3" type="ORF">IQ266_13325</name>
</gene>
<keyword evidence="1" id="KW-0472">Membrane</keyword>
<keyword evidence="4" id="KW-1185">Reference proteome</keyword>
<dbReference type="InterPro" id="IPR029044">
    <property type="entry name" value="Nucleotide-diphossugar_trans"/>
</dbReference>
<feature type="transmembrane region" description="Helical" evidence="1">
    <location>
        <begin position="282"/>
        <end position="301"/>
    </location>
</feature>
<proteinExistence type="predicted"/>
<dbReference type="RefSeq" id="WP_264325542.1">
    <property type="nucleotide sequence ID" value="NZ_JADEXQ010000042.1"/>
</dbReference>
<sequence>MRRTSSRSHSNSLHRSLSVIIPVFNGGRAFQVCLKSLAQYAPAAVEVVVVVDGHDPASVAAATDFGATVIQLPRNYGPAHARNVGAAAARGELLFFVDADVAIHPETIGAIAAVFDQPEDDGLVALIGSYDDAPGSINFLSQYRNLLHHYTHQQGRIEASTFWGACGVIRRDVFLAVGGFNVAYRYPCIEDIELGYRLRRYGHRIALCKHIQVKHLKRWTVRSLLKADFFYRAIPWTELLWRDRTFVNDLNLDASSRLSVVSVYGLMLSLGLVLVWQPMSLVAVFCAATLLVLNSAVYQFFHQKRGLRFAAQTVAWHWLYYAYSGLAFVLGTASYWLNRHRIPPVDPPLAATPPLARSRLVATAAKR</sequence>
<feature type="transmembrane region" description="Helical" evidence="1">
    <location>
        <begin position="313"/>
        <end position="337"/>
    </location>
</feature>
<organism evidence="3 4">
    <name type="scientific">Romeriopsis navalis LEGE 11480</name>
    <dbReference type="NCBI Taxonomy" id="2777977"/>
    <lineage>
        <taxon>Bacteria</taxon>
        <taxon>Bacillati</taxon>
        <taxon>Cyanobacteriota</taxon>
        <taxon>Cyanophyceae</taxon>
        <taxon>Leptolyngbyales</taxon>
        <taxon>Leptolyngbyaceae</taxon>
        <taxon>Romeriopsis</taxon>
        <taxon>Romeriopsis navalis</taxon>
    </lineage>
</organism>
<evidence type="ECO:0000259" key="2">
    <source>
        <dbReference type="Pfam" id="PF00535"/>
    </source>
</evidence>
<name>A0A928VQK2_9CYAN</name>
<comment type="caution">
    <text evidence="3">The sequence shown here is derived from an EMBL/GenBank/DDBJ whole genome shotgun (WGS) entry which is preliminary data.</text>
</comment>
<protein>
    <submittedName>
        <fullName evidence="3">Glycosyltransferase family 2 protein</fullName>
    </submittedName>
</protein>
<dbReference type="InterPro" id="IPR001173">
    <property type="entry name" value="Glyco_trans_2-like"/>
</dbReference>